<dbReference type="GO" id="GO:0006152">
    <property type="term" value="P:purine nucleoside catabolic process"/>
    <property type="evidence" value="ECO:0007669"/>
    <property type="project" value="TreeGrafter"/>
</dbReference>
<keyword evidence="2 5" id="KW-0378">Hydrolase</keyword>
<dbReference type="AlphaFoldDB" id="A0A9P7YEB8"/>
<comment type="similarity">
    <text evidence="1">Belongs to the IUNH family.</text>
</comment>
<dbReference type="InterPro" id="IPR001910">
    <property type="entry name" value="Inosine/uridine_hydrolase_dom"/>
</dbReference>
<evidence type="ECO:0000313" key="6">
    <source>
        <dbReference type="Proteomes" id="UP000824998"/>
    </source>
</evidence>
<sequence length="452" mass="49363">MAAPLNRIIIDTDPGVDDVLAMLLALAAKPEEVEILLLSVTYGNVEVDKCLRNVVSLFHVIEKELEWRKARGQLEGFGAMLSSKPLVAVGADHPLEDEMLMADYFHGVDGLAGVHTSHPHLSPSDAWKSLFKPQDSTAAAKAEAEELSAPSTLFRPSQIPAHQEILRLLRENPPDTITIVAVGPLTNLALAAAEDPETFLRVKEVAVMAGAIDVEGNITPVAEFNTYADAVATARVFALTSQTPSSTMPPPPPKMSTLATYPKKLSRPLKLTLFPLDVTSPHLLRRSDIKRKLVPLIEAGSPLAEWTSVFVNKTLEKIESLTRKQADPGLELHDPLCIWYMLTRSAPSWMLAPRAPEDIRVETAGQWTRGMHVVDRRNRKKGGVPEEQVKSPGAVDITNPMESLIVGEETHGDPPGDNGSWLIHSRGNKINRIVGTPGEDDFGPYLLDRVFG</sequence>
<dbReference type="Proteomes" id="UP000824998">
    <property type="component" value="Unassembled WGS sequence"/>
</dbReference>
<dbReference type="EMBL" id="MU251566">
    <property type="protein sequence ID" value="KAG9232086.1"/>
    <property type="molecule type" value="Genomic_DNA"/>
</dbReference>
<proteinExistence type="inferred from homology"/>
<keyword evidence="6" id="KW-1185">Reference proteome</keyword>
<dbReference type="InterPro" id="IPR036452">
    <property type="entry name" value="Ribo_hydro-like"/>
</dbReference>
<dbReference type="OrthoDB" id="5783963at2759"/>
<dbReference type="GO" id="GO:0008477">
    <property type="term" value="F:purine nucleosidase activity"/>
    <property type="evidence" value="ECO:0007669"/>
    <property type="project" value="TreeGrafter"/>
</dbReference>
<name>A0A9P7YEB8_9HELO</name>
<reference evidence="5" key="1">
    <citation type="journal article" date="2021" name="IMA Fungus">
        <title>Genomic characterization of three marine fungi, including Emericellopsis atlantica sp. nov. with signatures of a generalist lifestyle and marine biomass degradation.</title>
        <authorList>
            <person name="Hagestad O.C."/>
            <person name="Hou L."/>
            <person name="Andersen J.H."/>
            <person name="Hansen E.H."/>
            <person name="Altermark B."/>
            <person name="Li C."/>
            <person name="Kuhnert E."/>
            <person name="Cox R.J."/>
            <person name="Crous P.W."/>
            <person name="Spatafora J.W."/>
            <person name="Lail K."/>
            <person name="Amirebrahimi M."/>
            <person name="Lipzen A."/>
            <person name="Pangilinan J."/>
            <person name="Andreopoulos W."/>
            <person name="Hayes R.D."/>
            <person name="Ng V."/>
            <person name="Grigoriev I.V."/>
            <person name="Jackson S.A."/>
            <person name="Sutton T.D.S."/>
            <person name="Dobson A.D.W."/>
            <person name="Rama T."/>
        </authorList>
    </citation>
    <scope>NUCLEOTIDE SEQUENCE</scope>
    <source>
        <strain evidence="5">TRa018bII</strain>
    </source>
</reference>
<dbReference type="Gene3D" id="3.90.245.10">
    <property type="entry name" value="Ribonucleoside hydrolase-like"/>
    <property type="match status" value="1"/>
</dbReference>
<evidence type="ECO:0000313" key="5">
    <source>
        <dbReference type="EMBL" id="KAG9232086.1"/>
    </source>
</evidence>
<evidence type="ECO:0000256" key="1">
    <source>
        <dbReference type="ARBA" id="ARBA00009176"/>
    </source>
</evidence>
<protein>
    <submittedName>
        <fullName evidence="5">Inosine/uridine-preferring nucleoside hydrolase domain-containing protein</fullName>
    </submittedName>
</protein>
<dbReference type="PANTHER" id="PTHR12304">
    <property type="entry name" value="INOSINE-URIDINE PREFERRING NUCLEOSIDE HYDROLASE"/>
    <property type="match status" value="1"/>
</dbReference>
<keyword evidence="3" id="KW-0326">Glycosidase</keyword>
<organism evidence="5 6">
    <name type="scientific">Amylocarpus encephaloides</name>
    <dbReference type="NCBI Taxonomy" id="45428"/>
    <lineage>
        <taxon>Eukaryota</taxon>
        <taxon>Fungi</taxon>
        <taxon>Dikarya</taxon>
        <taxon>Ascomycota</taxon>
        <taxon>Pezizomycotina</taxon>
        <taxon>Leotiomycetes</taxon>
        <taxon>Helotiales</taxon>
        <taxon>Helotiales incertae sedis</taxon>
        <taxon>Amylocarpus</taxon>
    </lineage>
</organism>
<evidence type="ECO:0000259" key="4">
    <source>
        <dbReference type="Pfam" id="PF01156"/>
    </source>
</evidence>
<dbReference type="SUPFAM" id="SSF53590">
    <property type="entry name" value="Nucleoside hydrolase"/>
    <property type="match status" value="1"/>
</dbReference>
<evidence type="ECO:0000256" key="3">
    <source>
        <dbReference type="ARBA" id="ARBA00023295"/>
    </source>
</evidence>
<dbReference type="Pfam" id="PF01156">
    <property type="entry name" value="IU_nuc_hydro"/>
    <property type="match status" value="1"/>
</dbReference>
<dbReference type="GO" id="GO:0005829">
    <property type="term" value="C:cytosol"/>
    <property type="evidence" value="ECO:0007669"/>
    <property type="project" value="TreeGrafter"/>
</dbReference>
<comment type="caution">
    <text evidence="5">The sequence shown here is derived from an EMBL/GenBank/DDBJ whole genome shotgun (WGS) entry which is preliminary data.</text>
</comment>
<accession>A0A9P7YEB8</accession>
<feature type="domain" description="Inosine/uridine-preferring nucleoside hydrolase" evidence="4">
    <location>
        <begin position="8"/>
        <end position="381"/>
    </location>
</feature>
<evidence type="ECO:0000256" key="2">
    <source>
        <dbReference type="ARBA" id="ARBA00022801"/>
    </source>
</evidence>
<gene>
    <name evidence="5" type="ORF">BJ875DRAFT_467785</name>
</gene>
<dbReference type="InterPro" id="IPR023186">
    <property type="entry name" value="IUNH"/>
</dbReference>
<dbReference type="PANTHER" id="PTHR12304:SF56">
    <property type="entry name" value="HYDROLASE, PUTATIVE (AFU_ORTHOLOGUE AFUA_1G11790)-RELATED"/>
    <property type="match status" value="1"/>
</dbReference>